<evidence type="ECO:0000256" key="14">
    <source>
        <dbReference type="ARBA" id="ARBA00041662"/>
    </source>
</evidence>
<comment type="catalytic activity">
    <reaction evidence="21">
        <text>N(omega),N(omega)-dimethyl-L-arginine + oxaloacetate = 5-(3,3-dimethylguanidino)-2-oxopentanoate + L-aspartate</text>
        <dbReference type="Rhea" id="RHEA:77343"/>
        <dbReference type="ChEBI" id="CHEBI:16452"/>
        <dbReference type="ChEBI" id="CHEBI:29991"/>
        <dbReference type="ChEBI" id="CHEBI:58326"/>
        <dbReference type="ChEBI" id="CHEBI:197301"/>
    </reaction>
</comment>
<dbReference type="CDD" id="cd00610">
    <property type="entry name" value="OAT_like"/>
    <property type="match status" value="1"/>
</dbReference>
<dbReference type="InterPro" id="IPR005814">
    <property type="entry name" value="Aminotrans_3"/>
</dbReference>
<comment type="catalytic activity">
    <reaction evidence="19">
        <text>(2S)-2-aminobutanoate + glyoxylate = 2-oxobutanoate + glycine</text>
        <dbReference type="Rhea" id="RHEA:77339"/>
        <dbReference type="ChEBI" id="CHEBI:16763"/>
        <dbReference type="ChEBI" id="CHEBI:36655"/>
        <dbReference type="ChEBI" id="CHEBI:57305"/>
        <dbReference type="ChEBI" id="CHEBI:74359"/>
    </reaction>
</comment>
<evidence type="ECO:0000256" key="4">
    <source>
        <dbReference type="ARBA" id="ARBA00011881"/>
    </source>
</evidence>
<comment type="catalytic activity">
    <reaction evidence="24">
        <text>L-ornithine + pyruvate = 5-amino-2-oxopentanoate + L-alanine</text>
        <dbReference type="Rhea" id="RHEA:77327"/>
        <dbReference type="ChEBI" id="CHEBI:15361"/>
        <dbReference type="ChEBI" id="CHEBI:46911"/>
        <dbReference type="ChEBI" id="CHEBI:57972"/>
        <dbReference type="ChEBI" id="CHEBI:58802"/>
    </reaction>
</comment>
<comment type="catalytic activity">
    <reaction evidence="25">
        <text>N(omega),N('omega)-dimethyl-L-arginine + pyruvate = 5-(3,3'-dimethylguanidino)-2-oxopentanoate + L-alanine</text>
        <dbReference type="Rhea" id="RHEA:77307"/>
        <dbReference type="ChEBI" id="CHEBI:15361"/>
        <dbReference type="ChEBI" id="CHEBI:57972"/>
        <dbReference type="ChEBI" id="CHEBI:197308"/>
        <dbReference type="ChEBI" id="CHEBI:197310"/>
    </reaction>
</comment>
<dbReference type="InterPro" id="IPR015424">
    <property type="entry name" value="PyrdxlP-dep_Trfase"/>
</dbReference>
<comment type="catalytic activity">
    <reaction evidence="31">
        <text>N(omega),N(omega)-dimethyl-L-arginine + glyoxylate = 5-(3,3-dimethylguanidino)-2-oxopentanoate + glycine</text>
        <dbReference type="Rhea" id="RHEA:77311"/>
        <dbReference type="ChEBI" id="CHEBI:36655"/>
        <dbReference type="ChEBI" id="CHEBI:57305"/>
        <dbReference type="ChEBI" id="CHEBI:58326"/>
        <dbReference type="ChEBI" id="CHEBI:197301"/>
    </reaction>
</comment>
<evidence type="ECO:0000313" key="41">
    <source>
        <dbReference type="Proteomes" id="UP001230051"/>
    </source>
</evidence>
<dbReference type="PANTHER" id="PTHR45688:SF3">
    <property type="entry name" value="ALANINE--GLYOXYLATE AMINOTRANSFERASE 2, MITOCHONDRIAL"/>
    <property type="match status" value="1"/>
</dbReference>
<comment type="catalytic activity">
    <reaction evidence="32">
        <text>L-ornithine + glyoxylate = 5-amino-2-oxopentanoate + glycine</text>
        <dbReference type="Rhea" id="RHEA:77331"/>
        <dbReference type="ChEBI" id="CHEBI:36655"/>
        <dbReference type="ChEBI" id="CHEBI:46911"/>
        <dbReference type="ChEBI" id="CHEBI:57305"/>
        <dbReference type="ChEBI" id="CHEBI:58802"/>
    </reaction>
</comment>
<comment type="caution">
    <text evidence="40">The sequence shown here is derived from an EMBL/GenBank/DDBJ whole genome shotgun (WGS) entry which is preliminary data.</text>
</comment>
<comment type="function">
    <text evidence="38">Multifunctional aminotransferase with a broad substrate specificity. Catalyzes the conversion of glyoxylate to glycine using alanine as the amino donor. Catalyzes metabolism of not L- but the D-isomer of D-beta-aminoisobutyric acid to generate 2-methyl-3-oxopropanoate and alanine. Catalyzes the transfer of the amino group from beta-alanine to pyruvate to yield L-alanine and 3-oxopropanoate. Can metabolize NG-monomethyl-L-arginine (NMMA), asymmetric NG,NG-dimethyl-L-arginine (ADMA) and symmetric NG,N'G-dimethyl-L-arginine (SDMA). ADMA is a potent inhibitor of nitric-oxide (NO) synthase, and this activity provides mechanism through which the kidney regulates blood pressure.</text>
</comment>
<evidence type="ECO:0000256" key="5">
    <source>
        <dbReference type="ARBA" id="ARBA00013049"/>
    </source>
</evidence>
<dbReference type="Gene3D" id="3.40.640.10">
    <property type="entry name" value="Type I PLP-dependent aspartate aminotransferase-like (Major domain)"/>
    <property type="match status" value="1"/>
</dbReference>
<organism evidence="40 41">
    <name type="scientific">Acipenser oxyrinchus oxyrinchus</name>
    <dbReference type="NCBI Taxonomy" id="40147"/>
    <lineage>
        <taxon>Eukaryota</taxon>
        <taxon>Metazoa</taxon>
        <taxon>Chordata</taxon>
        <taxon>Craniata</taxon>
        <taxon>Vertebrata</taxon>
        <taxon>Euteleostomi</taxon>
        <taxon>Actinopterygii</taxon>
        <taxon>Chondrostei</taxon>
        <taxon>Acipenseriformes</taxon>
        <taxon>Acipenseridae</taxon>
        <taxon>Acipenser</taxon>
    </lineage>
</organism>
<evidence type="ECO:0000256" key="7">
    <source>
        <dbReference type="ARBA" id="ARBA00022679"/>
    </source>
</evidence>
<comment type="catalytic activity">
    <reaction evidence="18">
        <text>N(omega),N(omega)-dimethyl-L-arginine + pyruvate = 5-(3,3-dimethylguanidino)-2-oxopentanoate + L-alanine</text>
        <dbReference type="Rhea" id="RHEA:77303"/>
        <dbReference type="ChEBI" id="CHEBI:15361"/>
        <dbReference type="ChEBI" id="CHEBI:57972"/>
        <dbReference type="ChEBI" id="CHEBI:58326"/>
        <dbReference type="ChEBI" id="CHEBI:197301"/>
    </reaction>
</comment>
<evidence type="ECO:0000256" key="25">
    <source>
        <dbReference type="ARBA" id="ARBA00043798"/>
    </source>
</evidence>
<evidence type="ECO:0000256" key="30">
    <source>
        <dbReference type="ARBA" id="ARBA00044258"/>
    </source>
</evidence>
<evidence type="ECO:0000256" key="37">
    <source>
        <dbReference type="ARBA" id="ARBA00049480"/>
    </source>
</evidence>
<sequence>MFQAFSRITLPSGKDFFGPVVSQATFHRPSGALWQKSAVNKLPPDLPEMPPCDFKPEEYKSLSGERMLEIRKRNCNPITMRNTYYKKHLHVHQGYMQWLWDINGRRYLDLFSGVATVSVGHCHPKVNAAAQKQMGRLWHTTNIYMHSPIHEYAEKLASLLPDPLKVIYLTNSGSEANDLAMLMARVYTGNFDVITFRGGYHGASPYAMGLTSMAAYKYPIATGIGCHTTMCPDVFRGPWGGSRCRDSPVQTIRECNCSPDCCHAKDMYVQQLKEVLDTSVSQQIAGFFAEPIQGIGGVVQYPKGFLKEAYRLVRERGGVCIADEVQTGFGRTGSDLWGFKAHDVVPDIVTMAKGIANGFPMGAIVTTQEVANALTRGSHFNTFGGNPVACSIASSVLNTIEEDGLQQNSAHVGTCLLTELAKLRDKFDIIGDVRGKGLLIGVEMVKDKVSCEPLPGVEMNEIFEDCKDMGLLIGKGGVYGQTFRIKPPMCITKDDADFAVAVFGLAIQRQMERRL</sequence>
<comment type="catalytic activity">
    <reaction evidence="26">
        <text>3-oxopropanoate + L-alanine = beta-alanine + pyruvate</text>
        <dbReference type="Rhea" id="RHEA:14077"/>
        <dbReference type="ChEBI" id="CHEBI:15361"/>
        <dbReference type="ChEBI" id="CHEBI:33190"/>
        <dbReference type="ChEBI" id="CHEBI:57966"/>
        <dbReference type="ChEBI" id="CHEBI:57972"/>
        <dbReference type="EC" id="2.6.1.18"/>
    </reaction>
    <physiologicalReaction direction="right-to-left" evidence="26">
        <dbReference type="Rhea" id="RHEA:14079"/>
    </physiologicalReaction>
</comment>
<keyword evidence="9" id="KW-0809">Transit peptide</keyword>
<evidence type="ECO:0000256" key="10">
    <source>
        <dbReference type="ARBA" id="ARBA00023128"/>
    </source>
</evidence>
<dbReference type="FunFam" id="3.40.640.10:FF:000055">
    <property type="entry name" value="Alanine--glyoxylate aminotransferase 2, mitochondrial"/>
    <property type="match status" value="1"/>
</dbReference>
<keyword evidence="10" id="KW-0496">Mitochondrion</keyword>
<comment type="catalytic activity">
    <reaction evidence="36">
        <text>oxaloacetate + L-alanine = L-aspartate + pyruvate</text>
        <dbReference type="Rhea" id="RHEA:77347"/>
        <dbReference type="ChEBI" id="CHEBI:15361"/>
        <dbReference type="ChEBI" id="CHEBI:16452"/>
        <dbReference type="ChEBI" id="CHEBI:29991"/>
        <dbReference type="ChEBI" id="CHEBI:57972"/>
    </reaction>
</comment>
<reference evidence="40" key="1">
    <citation type="submission" date="2022-02" db="EMBL/GenBank/DDBJ databases">
        <title>Atlantic sturgeon de novo genome assembly.</title>
        <authorList>
            <person name="Stock M."/>
            <person name="Klopp C."/>
            <person name="Guiguen Y."/>
            <person name="Cabau C."/>
            <person name="Parinello H."/>
            <person name="Santidrian Yebra-Pimentel E."/>
            <person name="Kuhl H."/>
            <person name="Dirks R.P."/>
            <person name="Guessner J."/>
            <person name="Wuertz S."/>
            <person name="Du K."/>
            <person name="Schartl M."/>
        </authorList>
    </citation>
    <scope>NUCLEOTIDE SEQUENCE</scope>
    <source>
        <strain evidence="40">STURGEONOMICS-FGT-2020</strain>
        <tissue evidence="40">Whole blood</tissue>
    </source>
</reference>
<evidence type="ECO:0000256" key="32">
    <source>
        <dbReference type="ARBA" id="ARBA00048264"/>
    </source>
</evidence>
<dbReference type="EC" id="2.6.1.40" evidence="12"/>
<evidence type="ECO:0000256" key="29">
    <source>
        <dbReference type="ARBA" id="ARBA00044257"/>
    </source>
</evidence>
<evidence type="ECO:0000256" key="6">
    <source>
        <dbReference type="ARBA" id="ARBA00022576"/>
    </source>
</evidence>
<evidence type="ECO:0000256" key="31">
    <source>
        <dbReference type="ARBA" id="ARBA00047892"/>
    </source>
</evidence>
<proteinExistence type="inferred from homology"/>
<evidence type="ECO:0000256" key="8">
    <source>
        <dbReference type="ARBA" id="ARBA00022898"/>
    </source>
</evidence>
<evidence type="ECO:0000256" key="21">
    <source>
        <dbReference type="ARBA" id="ARBA00043749"/>
    </source>
</evidence>
<dbReference type="GO" id="GO:0030170">
    <property type="term" value="F:pyridoxal phosphate binding"/>
    <property type="evidence" value="ECO:0007669"/>
    <property type="project" value="InterPro"/>
</dbReference>
<evidence type="ECO:0000256" key="2">
    <source>
        <dbReference type="ARBA" id="ARBA00004173"/>
    </source>
</evidence>
<evidence type="ECO:0000256" key="39">
    <source>
        <dbReference type="RuleBase" id="RU003560"/>
    </source>
</evidence>
<dbReference type="GO" id="GO:0019481">
    <property type="term" value="P:L-alanine catabolic process, by transamination"/>
    <property type="evidence" value="ECO:0007669"/>
    <property type="project" value="TreeGrafter"/>
</dbReference>
<comment type="catalytic activity">
    <reaction evidence="20">
        <text>(R)-3-amino-2-methylpropanoate + pyruvate = 2-methyl-3-oxopropanoate + L-alanine</text>
        <dbReference type="Rhea" id="RHEA:18393"/>
        <dbReference type="ChEBI" id="CHEBI:15361"/>
        <dbReference type="ChEBI" id="CHEBI:57700"/>
        <dbReference type="ChEBI" id="CHEBI:57731"/>
        <dbReference type="ChEBI" id="CHEBI:57972"/>
        <dbReference type="EC" id="2.6.1.40"/>
    </reaction>
    <physiologicalReaction direction="left-to-right" evidence="20">
        <dbReference type="Rhea" id="RHEA:18394"/>
    </physiologicalReaction>
</comment>
<evidence type="ECO:0000256" key="28">
    <source>
        <dbReference type="ARBA" id="ARBA00044055"/>
    </source>
</evidence>
<dbReference type="GO" id="GO:0047305">
    <property type="term" value="F:(R)-3-amino-2-methylpropionate-pyruvate transaminase activity"/>
    <property type="evidence" value="ECO:0007669"/>
    <property type="project" value="UniProtKB-EC"/>
</dbReference>
<comment type="catalytic activity">
    <reaction evidence="23">
        <text>N(omega)-methyl-L-arginine + pyruvate = 5-(3-methylguanidino)-2-oxopentanoate + L-alanine</text>
        <dbReference type="Rhea" id="RHEA:77319"/>
        <dbReference type="ChEBI" id="CHEBI:15361"/>
        <dbReference type="ChEBI" id="CHEBI:57972"/>
        <dbReference type="ChEBI" id="CHEBI:114953"/>
        <dbReference type="ChEBI" id="CHEBI:197314"/>
    </reaction>
</comment>
<dbReference type="PROSITE" id="PS00600">
    <property type="entry name" value="AA_TRANSFER_CLASS_3"/>
    <property type="match status" value="1"/>
</dbReference>
<name>A0AAD8LU87_ACIOX</name>
<evidence type="ECO:0000256" key="34">
    <source>
        <dbReference type="ARBA" id="ARBA00048560"/>
    </source>
</evidence>
<keyword evidence="41" id="KW-1185">Reference proteome</keyword>
<dbReference type="InterPro" id="IPR015422">
    <property type="entry name" value="PyrdxlP-dep_Trfase_small"/>
</dbReference>
<dbReference type="PANTHER" id="PTHR45688">
    <property type="match status" value="1"/>
</dbReference>
<dbReference type="GO" id="GO:0009436">
    <property type="term" value="P:glyoxylate catabolic process"/>
    <property type="evidence" value="ECO:0007669"/>
    <property type="project" value="TreeGrafter"/>
</dbReference>
<evidence type="ECO:0000256" key="24">
    <source>
        <dbReference type="ARBA" id="ARBA00043777"/>
    </source>
</evidence>
<evidence type="ECO:0000256" key="15">
    <source>
        <dbReference type="ARBA" id="ARBA00041845"/>
    </source>
</evidence>
<dbReference type="Pfam" id="PF00202">
    <property type="entry name" value="Aminotran_3"/>
    <property type="match status" value="1"/>
</dbReference>
<comment type="catalytic activity">
    <reaction evidence="11">
        <text>glyoxylate + L-alanine = glycine + pyruvate</text>
        <dbReference type="Rhea" id="RHEA:24248"/>
        <dbReference type="ChEBI" id="CHEBI:15361"/>
        <dbReference type="ChEBI" id="CHEBI:36655"/>
        <dbReference type="ChEBI" id="CHEBI:57305"/>
        <dbReference type="ChEBI" id="CHEBI:57972"/>
        <dbReference type="EC" id="2.6.1.44"/>
    </reaction>
    <physiologicalReaction direction="left-to-right" evidence="11">
        <dbReference type="Rhea" id="RHEA:24249"/>
    </physiologicalReaction>
</comment>
<dbReference type="GO" id="GO:0016223">
    <property type="term" value="F:beta-alanine:pyruvate transaminase activity"/>
    <property type="evidence" value="ECO:0007669"/>
    <property type="project" value="UniProtKB-EC"/>
</dbReference>
<comment type="subunit">
    <text evidence="4">Homotetramer.</text>
</comment>
<evidence type="ECO:0000256" key="17">
    <source>
        <dbReference type="ARBA" id="ARBA00042669"/>
    </source>
</evidence>
<comment type="catalytic activity">
    <reaction evidence="27">
        <text>2-oxopentanoate + N(omega),N(omega)-dimethyl-L-arginine = 5-(3,3-dimethylguanidino)-2-oxopentanoate + L-2-aminopentanoate</text>
        <dbReference type="Rhea" id="RHEA:77359"/>
        <dbReference type="ChEBI" id="CHEBI:28644"/>
        <dbReference type="ChEBI" id="CHEBI:58326"/>
        <dbReference type="ChEBI" id="CHEBI:58441"/>
        <dbReference type="ChEBI" id="CHEBI:197301"/>
    </reaction>
</comment>
<comment type="catalytic activity">
    <reaction evidence="22">
        <text>2-oxobutanoate + L-alanine = (2S)-2-aminobutanoate + pyruvate</text>
        <dbReference type="Rhea" id="RHEA:77355"/>
        <dbReference type="ChEBI" id="CHEBI:15361"/>
        <dbReference type="ChEBI" id="CHEBI:16763"/>
        <dbReference type="ChEBI" id="CHEBI:57972"/>
        <dbReference type="ChEBI" id="CHEBI:74359"/>
        <dbReference type="EC" id="2.6.1.44"/>
    </reaction>
</comment>
<keyword evidence="6 40" id="KW-0032">Aminotransferase</keyword>
<evidence type="ECO:0000256" key="35">
    <source>
        <dbReference type="ARBA" id="ARBA00048760"/>
    </source>
</evidence>
<evidence type="ECO:0000256" key="16">
    <source>
        <dbReference type="ARBA" id="ARBA00042611"/>
    </source>
</evidence>
<evidence type="ECO:0000256" key="26">
    <source>
        <dbReference type="ARBA" id="ARBA00043825"/>
    </source>
</evidence>
<comment type="similarity">
    <text evidence="3 39">Belongs to the class-III pyridoxal-phosphate-dependent aminotransferase family.</text>
</comment>
<dbReference type="Gene3D" id="3.90.1150.10">
    <property type="entry name" value="Aspartate Aminotransferase, domain 1"/>
    <property type="match status" value="1"/>
</dbReference>
<dbReference type="InterPro" id="IPR049704">
    <property type="entry name" value="Aminotrans_3_PPA_site"/>
</dbReference>
<evidence type="ECO:0000256" key="11">
    <source>
        <dbReference type="ARBA" id="ARBA00033660"/>
    </source>
</evidence>
<comment type="subcellular location">
    <subcellularLocation>
        <location evidence="2">Mitochondrion</location>
    </subcellularLocation>
</comment>
<evidence type="ECO:0000256" key="22">
    <source>
        <dbReference type="ARBA" id="ARBA00043751"/>
    </source>
</evidence>
<evidence type="ECO:0000256" key="9">
    <source>
        <dbReference type="ARBA" id="ARBA00022946"/>
    </source>
</evidence>
<evidence type="ECO:0000256" key="38">
    <source>
        <dbReference type="ARBA" id="ARBA00058068"/>
    </source>
</evidence>
<dbReference type="EMBL" id="JAGXEW010000002">
    <property type="protein sequence ID" value="KAK1174643.1"/>
    <property type="molecule type" value="Genomic_DNA"/>
</dbReference>
<dbReference type="Proteomes" id="UP001230051">
    <property type="component" value="Unassembled WGS sequence"/>
</dbReference>
<dbReference type="EC" id="2.6.1.44" evidence="5"/>
<dbReference type="GO" id="GO:0005739">
    <property type="term" value="C:mitochondrion"/>
    <property type="evidence" value="ECO:0007669"/>
    <property type="project" value="UniProtKB-SubCell"/>
</dbReference>
<dbReference type="SUPFAM" id="SSF53383">
    <property type="entry name" value="PLP-dependent transferases"/>
    <property type="match status" value="1"/>
</dbReference>
<dbReference type="InterPro" id="IPR015421">
    <property type="entry name" value="PyrdxlP-dep_Trfase_major"/>
</dbReference>
<dbReference type="GO" id="GO:0008453">
    <property type="term" value="F:alanine-glyoxylate transaminase activity"/>
    <property type="evidence" value="ECO:0007669"/>
    <property type="project" value="UniProtKB-EC"/>
</dbReference>
<evidence type="ECO:0000256" key="13">
    <source>
        <dbReference type="ARBA" id="ARBA00039862"/>
    </source>
</evidence>
<evidence type="ECO:0000256" key="23">
    <source>
        <dbReference type="ARBA" id="ARBA00043758"/>
    </source>
</evidence>
<accession>A0AAD8LU87</accession>
<evidence type="ECO:0000256" key="19">
    <source>
        <dbReference type="ARBA" id="ARBA00043679"/>
    </source>
</evidence>
<evidence type="ECO:0000256" key="27">
    <source>
        <dbReference type="ARBA" id="ARBA00043826"/>
    </source>
</evidence>
<evidence type="ECO:0000313" key="40">
    <source>
        <dbReference type="EMBL" id="KAK1174643.1"/>
    </source>
</evidence>
<evidence type="ECO:0000256" key="3">
    <source>
        <dbReference type="ARBA" id="ARBA00008954"/>
    </source>
</evidence>
<evidence type="ECO:0000256" key="1">
    <source>
        <dbReference type="ARBA" id="ARBA00001933"/>
    </source>
</evidence>
<evidence type="ECO:0000256" key="20">
    <source>
        <dbReference type="ARBA" id="ARBA00043726"/>
    </source>
</evidence>
<dbReference type="EC" id="2.6.1.18" evidence="28"/>
<comment type="catalytic activity">
    <reaction evidence="33">
        <text>2-oxohexanoate + N(omega),N(omega)-dimethyl-L-arginine = L-2-aminohexanoate + 5-(3,3-dimethylguanidino)-2-oxopentanoate</text>
        <dbReference type="Rhea" id="RHEA:77363"/>
        <dbReference type="ChEBI" id="CHEBI:35177"/>
        <dbReference type="ChEBI" id="CHEBI:58326"/>
        <dbReference type="ChEBI" id="CHEBI:58455"/>
        <dbReference type="ChEBI" id="CHEBI:197301"/>
    </reaction>
</comment>
<comment type="catalytic activity">
    <reaction evidence="37">
        <text>N(omega),N('omega)-dimethyl-L-arginine + glyoxylate = 5-(3,3'-dimethylguanidino)-2-oxopentanoate + glycine</text>
        <dbReference type="Rhea" id="RHEA:77315"/>
        <dbReference type="ChEBI" id="CHEBI:36655"/>
        <dbReference type="ChEBI" id="CHEBI:57305"/>
        <dbReference type="ChEBI" id="CHEBI:197308"/>
        <dbReference type="ChEBI" id="CHEBI:197310"/>
    </reaction>
</comment>
<keyword evidence="8 39" id="KW-0663">Pyridoxal phosphate</keyword>
<dbReference type="PIRSF" id="PIRSF000521">
    <property type="entry name" value="Transaminase_4ab_Lys_Orn"/>
    <property type="match status" value="1"/>
</dbReference>
<protein>
    <recommendedName>
        <fullName evidence="13">Alanine--glyoxylate aminotransferase 2, mitochondrial</fullName>
        <ecNumber evidence="28">2.6.1.18</ecNumber>
        <ecNumber evidence="12">2.6.1.40</ecNumber>
        <ecNumber evidence="5">2.6.1.44</ecNumber>
    </recommendedName>
    <alternativeName>
        <fullName evidence="14">(R)-3-amino-2-methylpropionate--pyruvate transaminase</fullName>
    </alternativeName>
    <alternativeName>
        <fullName evidence="16">Beta-ALAAT II</fullName>
    </alternativeName>
    <alternativeName>
        <fullName evidence="17">Beta-alanine-pyruvate aminotransferase</fullName>
    </alternativeName>
    <alternativeName>
        <fullName evidence="30">D-3-aminoisobutyrate-pyruvate aminotransferase</fullName>
    </alternativeName>
    <alternativeName>
        <fullName evidence="15">D-AIBAT</fullName>
    </alternativeName>
    <alternativeName>
        <fullName evidence="29">D-beta-aminoisobutyrate-pyruvate aminotransferase</fullName>
    </alternativeName>
</protein>
<gene>
    <name evidence="40" type="primary">AGXT2</name>
    <name evidence="40" type="ORF">AOXY_G2181</name>
</gene>
<keyword evidence="7" id="KW-0808">Transferase</keyword>
<comment type="catalytic activity">
    <reaction evidence="35">
        <text>N(omega)-methyl-L-arginine + glyoxylate = 5-(3-methylguanidino)-2-oxopentanoate + glycine</text>
        <dbReference type="Rhea" id="RHEA:77323"/>
        <dbReference type="ChEBI" id="CHEBI:36655"/>
        <dbReference type="ChEBI" id="CHEBI:57305"/>
        <dbReference type="ChEBI" id="CHEBI:114953"/>
        <dbReference type="ChEBI" id="CHEBI:197314"/>
    </reaction>
</comment>
<comment type="catalytic activity">
    <reaction evidence="34">
        <text>N(omega),N(omega)-dimethyl-L-arginine + 2-oxobutanoate = 5-(3,3-dimethylguanidino)-2-oxopentanoate + (2S)-2-aminobutanoate</text>
        <dbReference type="Rhea" id="RHEA:77351"/>
        <dbReference type="ChEBI" id="CHEBI:16763"/>
        <dbReference type="ChEBI" id="CHEBI:58326"/>
        <dbReference type="ChEBI" id="CHEBI:74359"/>
        <dbReference type="ChEBI" id="CHEBI:197301"/>
    </reaction>
</comment>
<evidence type="ECO:0000256" key="36">
    <source>
        <dbReference type="ARBA" id="ARBA00048916"/>
    </source>
</evidence>
<evidence type="ECO:0000256" key="18">
    <source>
        <dbReference type="ARBA" id="ARBA00043669"/>
    </source>
</evidence>
<evidence type="ECO:0000256" key="33">
    <source>
        <dbReference type="ARBA" id="ARBA00048500"/>
    </source>
</evidence>
<comment type="cofactor">
    <cofactor evidence="1">
        <name>pyridoxal 5'-phosphate</name>
        <dbReference type="ChEBI" id="CHEBI:597326"/>
    </cofactor>
</comment>
<evidence type="ECO:0000256" key="12">
    <source>
        <dbReference type="ARBA" id="ARBA00039130"/>
    </source>
</evidence>
<dbReference type="AlphaFoldDB" id="A0AAD8LU87"/>